<dbReference type="GO" id="GO:0016020">
    <property type="term" value="C:membrane"/>
    <property type="evidence" value="ECO:0007669"/>
    <property type="project" value="UniProtKB-SubCell"/>
</dbReference>
<keyword evidence="2 7" id="KW-0808">Transferase</keyword>
<dbReference type="WBParaSite" id="nRc.2.0.1.t07964-RA">
    <property type="protein sequence ID" value="nRc.2.0.1.t07964-RA"/>
    <property type="gene ID" value="nRc.2.0.1.g07964"/>
</dbReference>
<keyword evidence="10" id="KW-1185">Reference proteome</keyword>
<evidence type="ECO:0000259" key="8">
    <source>
        <dbReference type="Pfam" id="PF01529"/>
    </source>
</evidence>
<dbReference type="SUPFAM" id="SSF48371">
    <property type="entry name" value="ARM repeat"/>
    <property type="match status" value="1"/>
</dbReference>
<dbReference type="Pfam" id="PF25758">
    <property type="entry name" value="TPR_IPO11"/>
    <property type="match status" value="2"/>
</dbReference>
<evidence type="ECO:0000313" key="10">
    <source>
        <dbReference type="Proteomes" id="UP000887565"/>
    </source>
</evidence>
<proteinExistence type="inferred from homology"/>
<feature type="domain" description="Palmitoyltransferase DHHC" evidence="8">
    <location>
        <begin position="139"/>
        <end position="262"/>
    </location>
</feature>
<keyword evidence="5 7" id="KW-0472">Membrane</keyword>
<feature type="transmembrane region" description="Helical" evidence="7">
    <location>
        <begin position="12"/>
        <end position="32"/>
    </location>
</feature>
<dbReference type="Pfam" id="PF01529">
    <property type="entry name" value="DHHC"/>
    <property type="match status" value="1"/>
</dbReference>
<evidence type="ECO:0000256" key="6">
    <source>
        <dbReference type="ARBA" id="ARBA00023315"/>
    </source>
</evidence>
<comment type="subcellular location">
    <subcellularLocation>
        <location evidence="1">Membrane</location>
        <topology evidence="1">Multi-pass membrane protein</topology>
    </subcellularLocation>
</comment>
<dbReference type="InterPro" id="IPR058669">
    <property type="entry name" value="TPR_IPO7/11-like"/>
</dbReference>
<sequence>MIYRIDPCGIVCVLLAYAAVIYADYVVIVWLVSPVYGGTFWSSLHIFGFNVIILLLILSHIRTMFSDPGVVPLSQTRVDFSDLRTLNTRNKKGYLVKNSLYSNDHDSDYVNFQSMTVQNSSDSDSETLLKNKYVGEDWTVCGRCEAYRPPRAHHCRICKRCVRKMDHHCPWVNNCVGEFNQKFFLQFLLYVGLASVYCIILVIVAWLTECSECKNEKIRQTRVMHSICITVECSLFCLFVLAVCCDQMQAIVTDETAVEQVQRRGAYRSYKSKYTLLREVFGTDLNIPIMKLRSILLLIVAIEYSHNAKANSEIGRDDIETGKNYFRGEKVQKACLNLMNHYLMLNEEDLNCWDEEPESFGIINALGLIADELYDEIDFDQLFNNYFAPFLATQSDNSLWSNVLRRRILWVCGVWVSVKFVKSPRDHLYGALLFNMGQNFNIVVRISACNAFRSAIDDFDFDVEDLRPFIATSIGLLINLLKICSEVDAKALVLSTLLLLIGRLGSEVKAYVEPVLNEVSQLWFSGDIFLRNPALSIFTAIVKILKSDSIKICHGLCQILPSTISSKDDADVCLTEDGLELLQVLIENVAAPFPKDLTDLANLLPDLMASQTEYLKTVCQIMGAYLTAKMPEFLDNFAKFISKCFEIMDGVISEAKIAFLKTFIIFVKCYGHVAFPHGYIASYVSPIVQWCFHITQSRRKTAMLTSWIEHFHLGTHSAYTKKLYALAILPWLSIPERFIVSLFPKMMHTLFQVVPPDDSLCSPDDYYNYEDQESISENDQRLRLMMREDPVFTSSLPDEICRSYRHFKSYWLSQGPEFERLWWDDVEAEINRDLSKFNLAL</sequence>
<comment type="similarity">
    <text evidence="7">Belongs to the DHHC palmitoyltransferase family.</text>
</comment>
<feature type="domain" description="Importin-7/11-like TPR repeats" evidence="9">
    <location>
        <begin position="535"/>
        <end position="656"/>
    </location>
</feature>
<dbReference type="InterPro" id="IPR039859">
    <property type="entry name" value="PFA4/ZDH16/20/ERF2-like"/>
</dbReference>
<comment type="catalytic activity">
    <reaction evidence="7">
        <text>L-cysteinyl-[protein] + hexadecanoyl-CoA = S-hexadecanoyl-L-cysteinyl-[protein] + CoA</text>
        <dbReference type="Rhea" id="RHEA:36683"/>
        <dbReference type="Rhea" id="RHEA-COMP:10131"/>
        <dbReference type="Rhea" id="RHEA-COMP:11032"/>
        <dbReference type="ChEBI" id="CHEBI:29950"/>
        <dbReference type="ChEBI" id="CHEBI:57287"/>
        <dbReference type="ChEBI" id="CHEBI:57379"/>
        <dbReference type="ChEBI" id="CHEBI:74151"/>
        <dbReference type="EC" id="2.3.1.225"/>
    </reaction>
</comment>
<organism evidence="10 11">
    <name type="scientific">Romanomermis culicivorax</name>
    <name type="common">Nematode worm</name>
    <dbReference type="NCBI Taxonomy" id="13658"/>
    <lineage>
        <taxon>Eukaryota</taxon>
        <taxon>Metazoa</taxon>
        <taxon>Ecdysozoa</taxon>
        <taxon>Nematoda</taxon>
        <taxon>Enoplea</taxon>
        <taxon>Dorylaimia</taxon>
        <taxon>Mermithida</taxon>
        <taxon>Mermithoidea</taxon>
        <taxon>Mermithidae</taxon>
        <taxon>Romanomermis</taxon>
    </lineage>
</organism>
<dbReference type="InterPro" id="IPR011989">
    <property type="entry name" value="ARM-like"/>
</dbReference>
<dbReference type="EC" id="2.3.1.225" evidence="7"/>
<evidence type="ECO:0000256" key="2">
    <source>
        <dbReference type="ARBA" id="ARBA00022679"/>
    </source>
</evidence>
<feature type="transmembrane region" description="Helical" evidence="7">
    <location>
        <begin position="187"/>
        <end position="207"/>
    </location>
</feature>
<name>A0A915I3F3_ROMCU</name>
<evidence type="ECO:0000256" key="3">
    <source>
        <dbReference type="ARBA" id="ARBA00022692"/>
    </source>
</evidence>
<feature type="transmembrane region" description="Helical" evidence="7">
    <location>
        <begin position="38"/>
        <end position="58"/>
    </location>
</feature>
<dbReference type="AlphaFoldDB" id="A0A915I3F3"/>
<dbReference type="Proteomes" id="UP000887565">
    <property type="component" value="Unplaced"/>
</dbReference>
<evidence type="ECO:0000259" key="9">
    <source>
        <dbReference type="Pfam" id="PF25758"/>
    </source>
</evidence>
<keyword evidence="4 7" id="KW-1133">Transmembrane helix</keyword>
<dbReference type="PANTHER" id="PTHR12246">
    <property type="entry name" value="PALMITOYLTRANSFERASE ZDHHC16"/>
    <property type="match status" value="1"/>
</dbReference>
<feature type="domain" description="Importin-7/11-like TPR repeats" evidence="9">
    <location>
        <begin position="701"/>
        <end position="836"/>
    </location>
</feature>
<dbReference type="Gene3D" id="1.25.10.10">
    <property type="entry name" value="Leucine-rich Repeat Variant"/>
    <property type="match status" value="1"/>
</dbReference>
<evidence type="ECO:0000313" key="11">
    <source>
        <dbReference type="WBParaSite" id="nRc.2.0.1.t07964-RA"/>
    </source>
</evidence>
<evidence type="ECO:0000256" key="4">
    <source>
        <dbReference type="ARBA" id="ARBA00022989"/>
    </source>
</evidence>
<evidence type="ECO:0000256" key="7">
    <source>
        <dbReference type="RuleBase" id="RU079119"/>
    </source>
</evidence>
<keyword evidence="3 7" id="KW-0812">Transmembrane</keyword>
<dbReference type="InterPro" id="IPR016024">
    <property type="entry name" value="ARM-type_fold"/>
</dbReference>
<evidence type="ECO:0000256" key="1">
    <source>
        <dbReference type="ARBA" id="ARBA00004141"/>
    </source>
</evidence>
<protein>
    <recommendedName>
        <fullName evidence="7">Palmitoyltransferase</fullName>
        <ecNumber evidence="7">2.3.1.225</ecNumber>
    </recommendedName>
</protein>
<accession>A0A915I3F3</accession>
<dbReference type="PROSITE" id="PS50216">
    <property type="entry name" value="DHHC"/>
    <property type="match status" value="1"/>
</dbReference>
<dbReference type="GO" id="GO:0019706">
    <property type="term" value="F:protein-cysteine S-palmitoyltransferase activity"/>
    <property type="evidence" value="ECO:0007669"/>
    <property type="project" value="UniProtKB-EC"/>
</dbReference>
<evidence type="ECO:0000256" key="5">
    <source>
        <dbReference type="ARBA" id="ARBA00023136"/>
    </source>
</evidence>
<keyword evidence="6 7" id="KW-0012">Acyltransferase</keyword>
<reference evidence="11" key="1">
    <citation type="submission" date="2022-11" db="UniProtKB">
        <authorList>
            <consortium name="WormBaseParasite"/>
        </authorList>
    </citation>
    <scope>IDENTIFICATION</scope>
</reference>
<comment type="domain">
    <text evidence="7">The DHHC domain is required for palmitoyltransferase activity.</text>
</comment>
<dbReference type="InterPro" id="IPR001594">
    <property type="entry name" value="Palmitoyltrfase_DHHC"/>
</dbReference>